<dbReference type="Gene3D" id="3.40.630.30">
    <property type="match status" value="1"/>
</dbReference>
<dbReference type="InterPro" id="IPR016181">
    <property type="entry name" value="Acyl_CoA_acyltransferase"/>
</dbReference>
<dbReference type="RefSeq" id="WP_220639828.1">
    <property type="nucleotide sequence ID" value="NZ_CP080429.1"/>
</dbReference>
<dbReference type="EMBL" id="CP080429">
    <property type="protein sequence ID" value="QYJ67483.1"/>
    <property type="molecule type" value="Genomic_DNA"/>
</dbReference>
<name>A0ABX8V8E4_9FLAO</name>
<protein>
    <submittedName>
        <fullName evidence="1">GNAT family N-acetyltransferase</fullName>
    </submittedName>
</protein>
<dbReference type="Proteomes" id="UP000825381">
    <property type="component" value="Chromosome"/>
</dbReference>
<evidence type="ECO:0000313" key="1">
    <source>
        <dbReference type="EMBL" id="QYJ67483.1"/>
    </source>
</evidence>
<reference evidence="1 2" key="1">
    <citation type="submission" date="2021-07" db="EMBL/GenBank/DDBJ databases">
        <title>Flavobacterium WSW3-B6 sp.nov, isolated from seaweed.</title>
        <authorList>
            <person name="Muhammad N."/>
            <person name="Ho H."/>
            <person name="Lee Y.-J."/>
            <person name="Nguyen T."/>
            <person name="Ho J."/>
            <person name="Kim S.-G."/>
        </authorList>
    </citation>
    <scope>NUCLEOTIDE SEQUENCE [LARGE SCALE GENOMIC DNA]</scope>
    <source>
        <strain evidence="1 2">WSW3-B6</strain>
    </source>
</reference>
<accession>A0ABX8V8E4</accession>
<gene>
    <name evidence="1" type="ORF">K1I41_07925</name>
</gene>
<sequence length="322" mass="37381">MYSIAQYTTSHYSLWNDFIAQTKNGTFLFHRDYMEYHSDRFEDFSLLLFNNEKLVAVFPANREGGVVHSHKGLTYGGLLYGNKTKLADVIVLYRILLEYLANNTITTLHVKPVPAIYHKFPAQEQEYVLFLLNATLSRRDGLSVIDRNNLLPVTKSRKEAIRRGVKNGLSIAEEPNFKLFWEEILIPNLQHRHKVKPVHSLEEIIYLHNKFPDRIRHFNVYDNDRIVAGTTVYLTDTVAHPQYISGEEDRNALGSLDYLYNHIIDLFADKRYFDFGPSTEEQGLKLNHGLVFWKESFGARTIIQDFYEIDTANFGLLDTVLI</sequence>
<organism evidence="1 2">
    <name type="scientific">Flavobacterium litorale</name>
    <dbReference type="NCBI Taxonomy" id="2856519"/>
    <lineage>
        <taxon>Bacteria</taxon>
        <taxon>Pseudomonadati</taxon>
        <taxon>Bacteroidota</taxon>
        <taxon>Flavobacteriia</taxon>
        <taxon>Flavobacteriales</taxon>
        <taxon>Flavobacteriaceae</taxon>
        <taxon>Flavobacterium</taxon>
    </lineage>
</organism>
<keyword evidence="2" id="KW-1185">Reference proteome</keyword>
<evidence type="ECO:0000313" key="2">
    <source>
        <dbReference type="Proteomes" id="UP000825381"/>
    </source>
</evidence>
<proteinExistence type="predicted"/>
<dbReference type="SUPFAM" id="SSF55729">
    <property type="entry name" value="Acyl-CoA N-acyltransferases (Nat)"/>
    <property type="match status" value="1"/>
</dbReference>